<dbReference type="AlphaFoldDB" id="A0A559L4G6"/>
<dbReference type="Proteomes" id="UP000320707">
    <property type="component" value="Unassembled WGS sequence"/>
</dbReference>
<organism evidence="2 3">
    <name type="scientific">Fusarium oxysporum f. sp. cubense</name>
    <dbReference type="NCBI Taxonomy" id="61366"/>
    <lineage>
        <taxon>Eukaryota</taxon>
        <taxon>Fungi</taxon>
        <taxon>Dikarya</taxon>
        <taxon>Ascomycota</taxon>
        <taxon>Pezizomycotina</taxon>
        <taxon>Sordariomycetes</taxon>
        <taxon>Hypocreomycetidae</taxon>
        <taxon>Hypocreales</taxon>
        <taxon>Nectriaceae</taxon>
        <taxon>Fusarium</taxon>
        <taxon>Fusarium oxysporum species complex</taxon>
    </lineage>
</organism>
<reference evidence="2 3" key="1">
    <citation type="journal article" date="2019" name="Microbiol. Resour. Announc.">
        <title>High-quality draft genome sequence of Fusarium oxysporum f. sp. cubense strain 160527, a causal agent of Panama disease.</title>
        <authorList>
            <person name="Asai S."/>
            <person name="Ayukawa Y."/>
            <person name="Gan P."/>
            <person name="Masuda S."/>
            <person name="Komatsu K."/>
            <person name="Shirasu K."/>
            <person name="Arie T."/>
        </authorList>
    </citation>
    <scope>NUCLEOTIDE SEQUENCE [LARGE SCALE GENOMIC DNA]</scope>
    <source>
        <strain evidence="2 3">160527</strain>
    </source>
</reference>
<feature type="region of interest" description="Disordered" evidence="1">
    <location>
        <begin position="104"/>
        <end position="132"/>
    </location>
</feature>
<name>A0A559L4G6_FUSOC</name>
<comment type="caution">
    <text evidence="2">The sequence shown here is derived from an EMBL/GenBank/DDBJ whole genome shotgun (WGS) entry which is preliminary data.</text>
</comment>
<sequence>MSVSAFEEFLATTSGFSSYKASNLFSSVSEAMVRMAETASVVSPVLVAKRSNVSSSNLTSRWIRRKPLITIGGRAPKTQIEEGNILLYGAPEVLAAVFSTGLVDDDVGQPSHEVDDKVGDSENEEHERPEVS</sequence>
<accession>A0A559L4G6</accession>
<evidence type="ECO:0000256" key="1">
    <source>
        <dbReference type="SAM" id="MobiDB-lite"/>
    </source>
</evidence>
<protein>
    <submittedName>
        <fullName evidence="2">Uncharacterized protein</fullName>
    </submittedName>
</protein>
<proteinExistence type="predicted"/>
<dbReference type="EMBL" id="SRMI01000006">
    <property type="protein sequence ID" value="TVY67827.1"/>
    <property type="molecule type" value="Genomic_DNA"/>
</dbReference>
<feature type="compositionally biased region" description="Basic and acidic residues" evidence="1">
    <location>
        <begin position="112"/>
        <end position="132"/>
    </location>
</feature>
<evidence type="ECO:0000313" key="3">
    <source>
        <dbReference type="Proteomes" id="UP000320707"/>
    </source>
</evidence>
<gene>
    <name evidence="2" type="ORF">Focb16_v002489</name>
</gene>
<evidence type="ECO:0000313" key="2">
    <source>
        <dbReference type="EMBL" id="TVY67827.1"/>
    </source>
</evidence>